<evidence type="ECO:0000313" key="1">
    <source>
        <dbReference type="EMBL" id="CAB4696368.1"/>
    </source>
</evidence>
<dbReference type="AlphaFoldDB" id="A0A6J6PIU1"/>
<sequence length="99" mass="10857">MISLALGAILAALAVLLTALPFIQHADDLDAPLDGPTPEQERRIAVIEERDRALAALKELEFDHRTGKIDDTDYRELVGPLRRTAAEALRIIDEGSAKE</sequence>
<protein>
    <submittedName>
        <fullName evidence="1">Unannotated protein</fullName>
    </submittedName>
</protein>
<proteinExistence type="predicted"/>
<dbReference type="EMBL" id="CAEZXP010000002">
    <property type="protein sequence ID" value="CAB4696368.1"/>
    <property type="molecule type" value="Genomic_DNA"/>
</dbReference>
<accession>A0A6J6PIU1</accession>
<reference evidence="1" key="1">
    <citation type="submission" date="2020-05" db="EMBL/GenBank/DDBJ databases">
        <authorList>
            <person name="Chiriac C."/>
            <person name="Salcher M."/>
            <person name="Ghai R."/>
            <person name="Kavagutti S V."/>
        </authorList>
    </citation>
    <scope>NUCLEOTIDE SEQUENCE</scope>
</reference>
<gene>
    <name evidence="1" type="ORF">UFOPK2399_01051</name>
</gene>
<name>A0A6J6PIU1_9ZZZZ</name>
<organism evidence="1">
    <name type="scientific">freshwater metagenome</name>
    <dbReference type="NCBI Taxonomy" id="449393"/>
    <lineage>
        <taxon>unclassified sequences</taxon>
        <taxon>metagenomes</taxon>
        <taxon>ecological metagenomes</taxon>
    </lineage>
</organism>